<evidence type="ECO:0000313" key="1">
    <source>
        <dbReference type="EMBL" id="KKK50467.1"/>
    </source>
</evidence>
<dbReference type="AlphaFoldDB" id="A0A0F8W194"/>
<sequence>MMTDKELMREALEALQPLAQCTEDSPSKSPDHRILYDGAFVGIVLGDARRARAASIMLEQRLLKE</sequence>
<organism evidence="1">
    <name type="scientific">marine sediment metagenome</name>
    <dbReference type="NCBI Taxonomy" id="412755"/>
    <lineage>
        <taxon>unclassified sequences</taxon>
        <taxon>metagenomes</taxon>
        <taxon>ecological metagenomes</taxon>
    </lineage>
</organism>
<protein>
    <submittedName>
        <fullName evidence="1">Uncharacterized protein</fullName>
    </submittedName>
</protein>
<dbReference type="EMBL" id="LAZR01068010">
    <property type="protein sequence ID" value="KKK50467.1"/>
    <property type="molecule type" value="Genomic_DNA"/>
</dbReference>
<reference evidence="1" key="1">
    <citation type="journal article" date="2015" name="Nature">
        <title>Complex archaea that bridge the gap between prokaryotes and eukaryotes.</title>
        <authorList>
            <person name="Spang A."/>
            <person name="Saw J.H."/>
            <person name="Jorgensen S.L."/>
            <person name="Zaremba-Niedzwiedzka K."/>
            <person name="Martijn J."/>
            <person name="Lind A.E."/>
            <person name="van Eijk R."/>
            <person name="Schleper C."/>
            <person name="Guy L."/>
            <person name="Ettema T.J."/>
        </authorList>
    </citation>
    <scope>NUCLEOTIDE SEQUENCE</scope>
</reference>
<name>A0A0F8W194_9ZZZZ</name>
<gene>
    <name evidence="1" type="ORF">LCGC14_3124740</name>
</gene>
<comment type="caution">
    <text evidence="1">The sequence shown here is derived from an EMBL/GenBank/DDBJ whole genome shotgun (WGS) entry which is preliminary data.</text>
</comment>
<proteinExistence type="predicted"/>
<accession>A0A0F8W194</accession>